<name>A0A821VS85_9BILA</name>
<protein>
    <recommendedName>
        <fullName evidence="1">Helix-turn-helix domain-containing protein</fullName>
    </recommendedName>
</protein>
<reference evidence="3" key="1">
    <citation type="submission" date="2021-02" db="EMBL/GenBank/DDBJ databases">
        <authorList>
            <person name="Nowell W R."/>
        </authorList>
    </citation>
    <scope>NUCLEOTIDE SEQUENCE</scope>
</reference>
<organism evidence="3 4">
    <name type="scientific">Rotaria socialis</name>
    <dbReference type="NCBI Taxonomy" id="392032"/>
    <lineage>
        <taxon>Eukaryota</taxon>
        <taxon>Metazoa</taxon>
        <taxon>Spiralia</taxon>
        <taxon>Gnathifera</taxon>
        <taxon>Rotifera</taxon>
        <taxon>Eurotatoria</taxon>
        <taxon>Bdelloidea</taxon>
        <taxon>Philodinida</taxon>
        <taxon>Philodinidae</taxon>
        <taxon>Rotaria</taxon>
    </lineage>
</organism>
<accession>A0A821VS85</accession>
<dbReference type="Pfam" id="PF26215">
    <property type="entry name" value="HTH_animal"/>
    <property type="match status" value="1"/>
</dbReference>
<evidence type="ECO:0000313" key="3">
    <source>
        <dbReference type="EMBL" id="CAF4911909.1"/>
    </source>
</evidence>
<dbReference type="AlphaFoldDB" id="A0A821VS85"/>
<dbReference type="EMBL" id="CAJNYV010000882">
    <property type="protein sequence ID" value="CAF3392411.1"/>
    <property type="molecule type" value="Genomic_DNA"/>
</dbReference>
<dbReference type="EMBL" id="CAJOBS010006352">
    <property type="protein sequence ID" value="CAF4911909.1"/>
    <property type="molecule type" value="Genomic_DNA"/>
</dbReference>
<proteinExistence type="predicted"/>
<dbReference type="PANTHER" id="PTHR21301">
    <property type="entry name" value="REVERSE TRANSCRIPTASE"/>
    <property type="match status" value="1"/>
</dbReference>
<evidence type="ECO:0000259" key="1">
    <source>
        <dbReference type="Pfam" id="PF26215"/>
    </source>
</evidence>
<dbReference type="Proteomes" id="UP000663838">
    <property type="component" value="Unassembled WGS sequence"/>
</dbReference>
<dbReference type="PANTHER" id="PTHR21301:SF10">
    <property type="entry name" value="REVERSE TRANSCRIPTASE DOMAIN-CONTAINING PROTEIN"/>
    <property type="match status" value="1"/>
</dbReference>
<dbReference type="InterPro" id="IPR058912">
    <property type="entry name" value="HTH_animal"/>
</dbReference>
<gene>
    <name evidence="2" type="ORF">KIK155_LOCUS7335</name>
    <name evidence="3" type="ORF">TOA249_LOCUS31454</name>
</gene>
<feature type="domain" description="Helix-turn-helix" evidence="1">
    <location>
        <begin position="333"/>
        <end position="391"/>
    </location>
</feature>
<dbReference type="Proteomes" id="UP000663865">
    <property type="component" value="Unassembled WGS sequence"/>
</dbReference>
<evidence type="ECO:0000313" key="2">
    <source>
        <dbReference type="EMBL" id="CAF3392411.1"/>
    </source>
</evidence>
<sequence>MNTFYLGNRQDFERKAFDYLTKCDAWKCIITKANDTKDSKWRDEVKEIIETMNFLLETLKQRKFIQTDLYNRLIIDPKKVILPYADFLPDVSSKTNEIVVVPYIVLRNSPTWKIAKYITDLLQPVVDKTLKATTFHDDIDFIHKLNHYVHHDKHLKPTTLFCSIRIVNYYTLDLNKKLLDTVEYFLRDHVISNKLDQLSIQTVKNILYLYLDNNIFCYQDKIYRYEKGSPDTMPLSDILLDIYVFSWQNEIFNQIRRSKDLFGRSKDRIFFTWNQSNKIDLENFLQTIQDHRPNVQFESCIGMNVSFLNAYIENRQGQLFTRVYHHSNLQRYTLPYVLHHSEVEHSNWLRTALIRCVCLCTSIEDFHHERIYLDLTYLTNGYSLEFVESHMEHFFNFFHMSSMRFSNDQSMYDKFRNLLFGYMTKQHQRCDELQEMKNKGQVIQLNYRYEYGPRCEFNKIFHQLWLDYFKEHRSLSKNKINVLLTTRHLHSLNTLLTKEKLSLSSSSSSSSSFLEP</sequence>
<comment type="caution">
    <text evidence="3">The sequence shown here is derived from an EMBL/GenBank/DDBJ whole genome shotgun (WGS) entry which is preliminary data.</text>
</comment>
<evidence type="ECO:0000313" key="4">
    <source>
        <dbReference type="Proteomes" id="UP000663838"/>
    </source>
</evidence>